<dbReference type="PATRIC" id="fig|1716141.3.peg.1306"/>
<dbReference type="AlphaFoldDB" id="A0A177HYJ3"/>
<dbReference type="STRING" id="1716141.STSP_12370"/>
<dbReference type="InterPro" id="IPR036392">
    <property type="entry name" value="PLAT/LH2_dom_sf"/>
</dbReference>
<feature type="signal peptide" evidence="1">
    <location>
        <begin position="1"/>
        <end position="26"/>
    </location>
</feature>
<gene>
    <name evidence="3" type="ORF">STSP_12370</name>
</gene>
<accession>A0A177HYJ3</accession>
<protein>
    <recommendedName>
        <fullName evidence="2">PLAT domain-containing protein</fullName>
    </recommendedName>
</protein>
<dbReference type="Pfam" id="PF01477">
    <property type="entry name" value="PLAT"/>
    <property type="match status" value="1"/>
</dbReference>
<organism evidence="3 4">
    <name type="scientific">Streptomyces jeddahensis</name>
    <dbReference type="NCBI Taxonomy" id="1716141"/>
    <lineage>
        <taxon>Bacteria</taxon>
        <taxon>Bacillati</taxon>
        <taxon>Actinomycetota</taxon>
        <taxon>Actinomycetes</taxon>
        <taxon>Kitasatosporales</taxon>
        <taxon>Streptomycetaceae</taxon>
        <taxon>Streptomyces</taxon>
    </lineage>
</organism>
<reference evidence="3 4" key="1">
    <citation type="submission" date="2015-12" db="EMBL/GenBank/DDBJ databases">
        <title>Genome sequence of Streptomyces sp. G25.</title>
        <authorList>
            <person name="Poehlein A."/>
            <person name="Roettig A."/>
            <person name="Hiessl S."/>
            <person name="Hauschild P."/>
            <person name="Schauer J."/>
            <person name="Madkour M.H."/>
            <person name="Al-Ansari A.M."/>
            <person name="Almakishah N.H."/>
            <person name="Steinbuechel A."/>
            <person name="Daniel R."/>
        </authorList>
    </citation>
    <scope>NUCLEOTIDE SEQUENCE [LARGE SCALE GENOMIC DNA]</scope>
    <source>
        <strain evidence="4">G25(2015)</strain>
    </source>
</reference>
<keyword evidence="1" id="KW-0732">Signal</keyword>
<feature type="domain" description="PLAT" evidence="2">
    <location>
        <begin position="37"/>
        <end position="118"/>
    </location>
</feature>
<feature type="chain" id="PRO_5008063357" description="PLAT domain-containing protein" evidence="1">
    <location>
        <begin position="27"/>
        <end position="176"/>
    </location>
</feature>
<keyword evidence="4" id="KW-1185">Reference proteome</keyword>
<sequence>MKIRTAAAVIATLGALSAPAIPSASAATAQSALFGDLSVSTCNVTGAGTDDEVSVRLHSHNGMTTDWQVLDLPNYDDFQRGSRAVYDLAELPDGWDLTSSVEFRKEGPDDWCLRSVSLGRDVGWRPGPLNDRSFPFWGFRYRWIGDDLPPGAHTQPDGRVYIYSYPTLTVTWPYLR</sequence>
<comment type="caution">
    <text evidence="3">The sequence shown here is derived from an EMBL/GenBank/DDBJ whole genome shotgun (WGS) entry which is preliminary data.</text>
</comment>
<dbReference type="SUPFAM" id="SSF49723">
    <property type="entry name" value="Lipase/lipooxygenase domain (PLAT/LH2 domain)"/>
    <property type="match status" value="1"/>
</dbReference>
<proteinExistence type="predicted"/>
<dbReference type="Proteomes" id="UP000077381">
    <property type="component" value="Unassembled WGS sequence"/>
</dbReference>
<evidence type="ECO:0000259" key="2">
    <source>
        <dbReference type="Pfam" id="PF01477"/>
    </source>
</evidence>
<dbReference type="EMBL" id="LOHS01000044">
    <property type="protein sequence ID" value="OAH15374.1"/>
    <property type="molecule type" value="Genomic_DNA"/>
</dbReference>
<dbReference type="Gene3D" id="2.60.60.20">
    <property type="entry name" value="PLAT/LH2 domain"/>
    <property type="match status" value="1"/>
</dbReference>
<evidence type="ECO:0000256" key="1">
    <source>
        <dbReference type="SAM" id="SignalP"/>
    </source>
</evidence>
<dbReference type="RefSeq" id="WP_067273068.1">
    <property type="nucleotide sequence ID" value="NZ_LOHS01000044.1"/>
</dbReference>
<dbReference type="OrthoDB" id="3969065at2"/>
<name>A0A177HYJ3_9ACTN</name>
<evidence type="ECO:0000313" key="3">
    <source>
        <dbReference type="EMBL" id="OAH15374.1"/>
    </source>
</evidence>
<evidence type="ECO:0000313" key="4">
    <source>
        <dbReference type="Proteomes" id="UP000077381"/>
    </source>
</evidence>
<dbReference type="InterPro" id="IPR001024">
    <property type="entry name" value="PLAT/LH2_dom"/>
</dbReference>